<evidence type="ECO:0000313" key="2">
    <source>
        <dbReference type="Proteomes" id="UP000254508"/>
    </source>
</evidence>
<keyword evidence="2" id="KW-1185">Reference proteome</keyword>
<proteinExistence type="predicted"/>
<dbReference type="EMBL" id="CP031358">
    <property type="protein sequence ID" value="AXK43881.1"/>
    <property type="molecule type" value="Genomic_DNA"/>
</dbReference>
<accession>A0A345YIX9</accession>
<dbReference type="AlphaFoldDB" id="A0A345YIX9"/>
<evidence type="ECO:0000313" key="1">
    <source>
        <dbReference type="EMBL" id="AXK43881.1"/>
    </source>
</evidence>
<gene>
    <name evidence="1" type="ORF">DVR09_15615</name>
</gene>
<keyword evidence="1" id="KW-0614">Plasmid</keyword>
<reference evidence="1 2" key="1">
    <citation type="submission" date="2018-07" db="EMBL/GenBank/DDBJ databases">
        <title>Genome sequence of Erythrobacter strain YH-07, an antagonistic bacterium isolated from Yellow Sea.</title>
        <authorList>
            <person name="Tang T."/>
            <person name="Liu Q."/>
            <person name="Sun X."/>
        </authorList>
    </citation>
    <scope>NUCLEOTIDE SEQUENCE [LARGE SCALE GENOMIC DNA]</scope>
    <source>
        <strain evidence="1 2">YH-07</strain>
        <plasmid evidence="1 2">unnamed</plasmid>
    </source>
</reference>
<protein>
    <submittedName>
        <fullName evidence="1">Uncharacterized protein</fullName>
    </submittedName>
</protein>
<name>A0A345YIX9_9SPHN</name>
<geneLocation type="plasmid" evidence="1 2">
    <name>unnamed</name>
</geneLocation>
<dbReference type="KEGG" id="err:DVR09_15615"/>
<dbReference type="Proteomes" id="UP000254508">
    <property type="component" value="Plasmid unnamed"/>
</dbReference>
<organism evidence="1 2">
    <name type="scientific">Erythrobacter aureus</name>
    <dbReference type="NCBI Taxonomy" id="2182384"/>
    <lineage>
        <taxon>Bacteria</taxon>
        <taxon>Pseudomonadati</taxon>
        <taxon>Pseudomonadota</taxon>
        <taxon>Alphaproteobacteria</taxon>
        <taxon>Sphingomonadales</taxon>
        <taxon>Erythrobacteraceae</taxon>
        <taxon>Erythrobacter/Porphyrobacter group</taxon>
        <taxon>Erythrobacter</taxon>
    </lineage>
</organism>
<dbReference type="OrthoDB" id="8564097at2"/>
<sequence>MSALSTQSNGIPAHLAGVPITLMCDQPPECGHCGRRLEFDHTSPVAQDEDGPIFIGTCSVHGDSLLQDDPEED</sequence>